<keyword evidence="3" id="KW-1185">Reference proteome</keyword>
<protein>
    <submittedName>
        <fullName evidence="2">Uncharacterized protein</fullName>
    </submittedName>
</protein>
<dbReference type="PANTHER" id="PTHR28096">
    <property type="entry name" value="PROTEIN FAF1"/>
    <property type="match status" value="1"/>
</dbReference>
<dbReference type="InterPro" id="IPR053030">
    <property type="entry name" value="Ribosomal_biogenesis_FAF1-like"/>
</dbReference>
<proteinExistence type="predicted"/>
<dbReference type="PANTHER" id="PTHR28096:SF1">
    <property type="entry name" value="PROTEIN FAF1"/>
    <property type="match status" value="1"/>
</dbReference>
<evidence type="ECO:0000313" key="2">
    <source>
        <dbReference type="EMBL" id="GJJ07504.1"/>
    </source>
</evidence>
<feature type="region of interest" description="Disordered" evidence="1">
    <location>
        <begin position="240"/>
        <end position="263"/>
    </location>
</feature>
<accession>A0AAV5A2K6</accession>
<evidence type="ECO:0000256" key="1">
    <source>
        <dbReference type="SAM" id="MobiDB-lite"/>
    </source>
</evidence>
<feature type="region of interest" description="Disordered" evidence="1">
    <location>
        <begin position="176"/>
        <end position="204"/>
    </location>
</feature>
<dbReference type="GO" id="GO:0005730">
    <property type="term" value="C:nucleolus"/>
    <property type="evidence" value="ECO:0007669"/>
    <property type="project" value="TreeGrafter"/>
</dbReference>
<dbReference type="GO" id="GO:0000462">
    <property type="term" value="P:maturation of SSU-rRNA from tricistronic rRNA transcript (SSU-rRNA, 5.8S rRNA, LSU-rRNA)"/>
    <property type="evidence" value="ECO:0007669"/>
    <property type="project" value="TreeGrafter"/>
</dbReference>
<organism evidence="2 3">
    <name type="scientific">Clathrus columnatus</name>
    <dbReference type="NCBI Taxonomy" id="1419009"/>
    <lineage>
        <taxon>Eukaryota</taxon>
        <taxon>Fungi</taxon>
        <taxon>Dikarya</taxon>
        <taxon>Basidiomycota</taxon>
        <taxon>Agaricomycotina</taxon>
        <taxon>Agaricomycetes</taxon>
        <taxon>Phallomycetidae</taxon>
        <taxon>Phallales</taxon>
        <taxon>Clathraceae</taxon>
        <taxon>Clathrus</taxon>
    </lineage>
</organism>
<feature type="compositionally biased region" description="Basic and acidic residues" evidence="1">
    <location>
        <begin position="176"/>
        <end position="194"/>
    </location>
</feature>
<evidence type="ECO:0000313" key="3">
    <source>
        <dbReference type="Proteomes" id="UP001050691"/>
    </source>
</evidence>
<feature type="compositionally biased region" description="Polar residues" evidence="1">
    <location>
        <begin position="242"/>
        <end position="253"/>
    </location>
</feature>
<dbReference type="Proteomes" id="UP001050691">
    <property type="component" value="Unassembled WGS sequence"/>
</dbReference>
<dbReference type="EMBL" id="BPWL01000002">
    <property type="protein sequence ID" value="GJJ07504.1"/>
    <property type="molecule type" value="Genomic_DNA"/>
</dbReference>
<gene>
    <name evidence="2" type="ORF">Clacol_001706</name>
</gene>
<name>A0AAV5A2K6_9AGAM</name>
<sequence>MEDTQSYLLSLIEKQGQEFLSQFPDLNSSTKQTTLKSKLKKPPTPRNDVDEEEWLGFSDIYDGTLRTSENKGKEPEIVVFDHAISGVTPIQHKELFMSSKISKLKGTRSEDKLEEQVDEKLEESNIRNDAILHRLIHTELLSGSLKNDFASSSAAQRRKALAGRVLELSGDVKLGKGEASVRQEERQHASKSAKEMGNYHPSLRKIFSGDKNITRKKRERGLSMGVGRFAGGVLKLSKHEIQSVQREQSTQSSKWRRKSKGKP</sequence>
<dbReference type="AlphaFoldDB" id="A0AAV5A2K6"/>
<comment type="caution">
    <text evidence="2">The sequence shown here is derived from an EMBL/GenBank/DDBJ whole genome shotgun (WGS) entry which is preliminary data.</text>
</comment>
<feature type="compositionally biased region" description="Basic residues" evidence="1">
    <location>
        <begin position="254"/>
        <end position="263"/>
    </location>
</feature>
<reference evidence="2" key="1">
    <citation type="submission" date="2021-10" db="EMBL/GenBank/DDBJ databases">
        <title>De novo Genome Assembly of Clathrus columnatus (Basidiomycota, Fungi) Using Illumina and Nanopore Sequence Data.</title>
        <authorList>
            <person name="Ogiso-Tanaka E."/>
            <person name="Itagaki H."/>
            <person name="Hosoya T."/>
            <person name="Hosaka K."/>
        </authorList>
    </citation>
    <scope>NUCLEOTIDE SEQUENCE</scope>
    <source>
        <strain evidence="2">MO-923</strain>
    </source>
</reference>